<evidence type="ECO:0000256" key="4">
    <source>
        <dbReference type="ARBA" id="ARBA00023295"/>
    </source>
</evidence>
<proteinExistence type="predicted"/>
<dbReference type="Pfam" id="PF02836">
    <property type="entry name" value="Glyco_hydro_2_C"/>
    <property type="match status" value="1"/>
</dbReference>
<feature type="non-terminal residue" evidence="6">
    <location>
        <position position="531"/>
    </location>
</feature>
<dbReference type="GO" id="GO:0004565">
    <property type="term" value="F:beta-galactosidase activity"/>
    <property type="evidence" value="ECO:0007669"/>
    <property type="project" value="UniProtKB-EC"/>
</dbReference>
<dbReference type="InterPro" id="IPR013783">
    <property type="entry name" value="Ig-like_fold"/>
</dbReference>
<evidence type="ECO:0000259" key="5">
    <source>
        <dbReference type="SMART" id="SM01038"/>
    </source>
</evidence>
<dbReference type="PANTHER" id="PTHR46323:SF2">
    <property type="entry name" value="BETA-GALACTOSIDASE"/>
    <property type="match status" value="1"/>
</dbReference>
<keyword evidence="4" id="KW-0326">Glycosidase</keyword>
<organism evidence="6 7">
    <name type="scientific">Genlisea aurea</name>
    <dbReference type="NCBI Taxonomy" id="192259"/>
    <lineage>
        <taxon>Eukaryota</taxon>
        <taxon>Viridiplantae</taxon>
        <taxon>Streptophyta</taxon>
        <taxon>Embryophyta</taxon>
        <taxon>Tracheophyta</taxon>
        <taxon>Spermatophyta</taxon>
        <taxon>Magnoliopsida</taxon>
        <taxon>eudicotyledons</taxon>
        <taxon>Gunneridae</taxon>
        <taxon>Pentapetalae</taxon>
        <taxon>asterids</taxon>
        <taxon>lamiids</taxon>
        <taxon>Lamiales</taxon>
        <taxon>Lentibulariaceae</taxon>
        <taxon>Genlisea</taxon>
    </lineage>
</organism>
<dbReference type="GO" id="GO:0009341">
    <property type="term" value="C:beta-galactosidase complex"/>
    <property type="evidence" value="ECO:0007669"/>
    <property type="project" value="InterPro"/>
</dbReference>
<dbReference type="GO" id="GO:0005990">
    <property type="term" value="P:lactose catabolic process"/>
    <property type="evidence" value="ECO:0007669"/>
    <property type="project" value="TreeGrafter"/>
</dbReference>
<dbReference type="Pfam" id="PF02929">
    <property type="entry name" value="Bgal_small_N"/>
    <property type="match status" value="1"/>
</dbReference>
<evidence type="ECO:0000256" key="1">
    <source>
        <dbReference type="ARBA" id="ARBA00001412"/>
    </source>
</evidence>
<dbReference type="InterPro" id="IPR011013">
    <property type="entry name" value="Gal_mutarotase_sf_dom"/>
</dbReference>
<dbReference type="InterPro" id="IPR017853">
    <property type="entry name" value="GH"/>
</dbReference>
<evidence type="ECO:0000256" key="3">
    <source>
        <dbReference type="ARBA" id="ARBA00022801"/>
    </source>
</evidence>
<dbReference type="SUPFAM" id="SSF51445">
    <property type="entry name" value="(Trans)glycosidases"/>
    <property type="match status" value="1"/>
</dbReference>
<dbReference type="EMBL" id="AUSU01002240">
    <property type="protein sequence ID" value="EPS69196.1"/>
    <property type="molecule type" value="Genomic_DNA"/>
</dbReference>
<dbReference type="SMART" id="SM01038">
    <property type="entry name" value="Bgal_small_N"/>
    <property type="match status" value="1"/>
</dbReference>
<dbReference type="EC" id="3.2.1.23" evidence="2"/>
<dbReference type="InterPro" id="IPR050347">
    <property type="entry name" value="Bact_Beta-galactosidase"/>
</dbReference>
<keyword evidence="7" id="KW-1185">Reference proteome</keyword>
<gene>
    <name evidence="6" type="ORF">M569_05571</name>
</gene>
<dbReference type="InterPro" id="IPR004199">
    <property type="entry name" value="B-gal_small/dom_5"/>
</dbReference>
<accession>S8CW55</accession>
<dbReference type="AlphaFoldDB" id="S8CW55"/>
<dbReference type="Gene3D" id="3.20.20.80">
    <property type="entry name" value="Glycosidases"/>
    <property type="match status" value="1"/>
</dbReference>
<dbReference type="InterPro" id="IPR014718">
    <property type="entry name" value="GH-type_carb-bd"/>
</dbReference>
<dbReference type="GO" id="GO:0030246">
    <property type="term" value="F:carbohydrate binding"/>
    <property type="evidence" value="ECO:0007669"/>
    <property type="project" value="InterPro"/>
</dbReference>
<comment type="caution">
    <text evidence="6">The sequence shown here is derived from an EMBL/GenBank/DDBJ whole genome shotgun (WGS) entry which is preliminary data.</text>
</comment>
<evidence type="ECO:0000313" key="7">
    <source>
        <dbReference type="Proteomes" id="UP000015453"/>
    </source>
</evidence>
<dbReference type="InterPro" id="IPR036156">
    <property type="entry name" value="Beta-gal/glucu_dom_sf"/>
</dbReference>
<dbReference type="Pfam" id="PF16353">
    <property type="entry name" value="LacZ_4"/>
    <property type="match status" value="1"/>
</dbReference>
<dbReference type="OrthoDB" id="408320at2759"/>
<dbReference type="Proteomes" id="UP000015453">
    <property type="component" value="Unassembled WGS sequence"/>
</dbReference>
<dbReference type="Gene3D" id="2.60.40.10">
    <property type="entry name" value="Immunoglobulins"/>
    <property type="match status" value="1"/>
</dbReference>
<dbReference type="SUPFAM" id="SSF74650">
    <property type="entry name" value="Galactose mutarotase-like"/>
    <property type="match status" value="1"/>
</dbReference>
<keyword evidence="3" id="KW-0378">Hydrolase</keyword>
<name>S8CW55_9LAMI</name>
<dbReference type="PANTHER" id="PTHR46323">
    <property type="entry name" value="BETA-GALACTOSIDASE"/>
    <property type="match status" value="1"/>
</dbReference>
<sequence length="531" mass="59488">YSHSMGNSTGNIDEYWEAIDSTFGLQGGFIWDWADQGLLKEGADGKKHWAYGGDFGDHPNDRNFCLNGLLWPDRTPHPALHEVKFVYSPVKITLENGAVKVKNAYFFDTTEGLKFRWRIHGDGVELSSGILNLPRIDPQGAYDMALEASPWYDAYHSCDDAGEIFVTITAELSRSLRWAEAGHIVSSTQLQLPTPTPPLRRHMIFDGDDDGTLSLEDDENSITISDRSRLWEIKFNKEDGGGIEYWKVDGVDVMRSGFLPCFWRAPTDNDRGGESRSYFSQWTEAKLNDLKLITESFKVLQKSEKLVEVSAVHLLLPNNNGGESVVYFKAEFVYSISASGDVVLDCLIKPETATDVFRLLPGLPRVGIVFRLDESLNRIKWYGRGPFECYPDRRAAAHVGSYEGDVESLHVPYTMPGECGGRCDVRWATFEDGDGNGIYASVHGGSPPMQMNASRFGTAELERATHDEDLVKRDCIEVHLDHKHMGVGGDDSWSPCVHDKYLVPPLPYSFAIRFSPLSRPNSGHTLYKSQL</sequence>
<protein>
    <recommendedName>
        <fullName evidence="2">beta-galactosidase</fullName>
        <ecNumber evidence="2">3.2.1.23</ecNumber>
    </recommendedName>
</protein>
<dbReference type="InterPro" id="IPR006103">
    <property type="entry name" value="Glyco_hydro_2_cat"/>
</dbReference>
<evidence type="ECO:0000313" key="6">
    <source>
        <dbReference type="EMBL" id="EPS69196.1"/>
    </source>
</evidence>
<feature type="non-terminal residue" evidence="6">
    <location>
        <position position="1"/>
    </location>
</feature>
<evidence type="ECO:0000256" key="2">
    <source>
        <dbReference type="ARBA" id="ARBA00012756"/>
    </source>
</evidence>
<reference evidence="6 7" key="1">
    <citation type="journal article" date="2013" name="BMC Genomics">
        <title>The miniature genome of a carnivorous plant Genlisea aurea contains a low number of genes and short non-coding sequences.</title>
        <authorList>
            <person name="Leushkin E.V."/>
            <person name="Sutormin R.A."/>
            <person name="Nabieva E.R."/>
            <person name="Penin A.A."/>
            <person name="Kondrashov A.S."/>
            <person name="Logacheva M.D."/>
        </authorList>
    </citation>
    <scope>NUCLEOTIDE SEQUENCE [LARGE SCALE GENOMIC DNA]</scope>
</reference>
<feature type="domain" description="Beta galactosidase small chain/" evidence="5">
    <location>
        <begin position="229"/>
        <end position="515"/>
    </location>
</feature>
<dbReference type="SUPFAM" id="SSF49303">
    <property type="entry name" value="beta-Galactosidase/glucuronidase domain"/>
    <property type="match status" value="1"/>
</dbReference>
<dbReference type="Gene3D" id="2.70.98.10">
    <property type="match status" value="1"/>
</dbReference>
<dbReference type="InterPro" id="IPR032312">
    <property type="entry name" value="LacZ_4"/>
</dbReference>
<comment type="catalytic activity">
    <reaction evidence="1">
        <text>Hydrolysis of terminal non-reducing beta-D-galactose residues in beta-D-galactosides.</text>
        <dbReference type="EC" id="3.2.1.23"/>
    </reaction>
</comment>